<dbReference type="RefSeq" id="WP_214037869.1">
    <property type="nucleotide sequence ID" value="NZ_JAGJWT010000005.1"/>
</dbReference>
<evidence type="ECO:0000313" key="2">
    <source>
        <dbReference type="Proteomes" id="UP000708805"/>
    </source>
</evidence>
<dbReference type="EMBL" id="JAGJWT010000005">
    <property type="protein sequence ID" value="MBS9340600.1"/>
    <property type="molecule type" value="Genomic_DNA"/>
</dbReference>
<gene>
    <name evidence="1" type="ORF">J8641_07240</name>
</gene>
<evidence type="ECO:0000313" key="1">
    <source>
        <dbReference type="EMBL" id="MBS9340600.1"/>
    </source>
</evidence>
<dbReference type="Proteomes" id="UP000708805">
    <property type="component" value="Unassembled WGS sequence"/>
</dbReference>
<protein>
    <submittedName>
        <fullName evidence="1">Uncharacterized protein</fullName>
    </submittedName>
</protein>
<name>A0A9X0ZTZ7_NEIEL</name>
<feature type="non-terminal residue" evidence="1">
    <location>
        <position position="185"/>
    </location>
</feature>
<comment type="caution">
    <text evidence="1">The sequence shown here is derived from an EMBL/GenBank/DDBJ whole genome shotgun (WGS) entry which is preliminary data.</text>
</comment>
<sequence>MNKKELVIRLKHYHSFWYDLLEDKNAVAEYFDTKDLIKKKLIEIEKKLEKNSKFVYFICSREKIRFDITKKPRYKCFSSSTVYIPIIMGNKRKTISVFLPEFKDASKENRPKVETTAKYITFSFCNGNKKTIPIHKFIEDSKIILEHSNKVEYIGYTKNPSSRPTNGAHAGLSTILYNLMTSNKN</sequence>
<dbReference type="AlphaFoldDB" id="A0A9X0ZTZ7"/>
<proteinExistence type="predicted"/>
<reference evidence="1" key="1">
    <citation type="submission" date="2021-04" db="EMBL/GenBank/DDBJ databases">
        <title>Genomic characterization of endocarditis-associated Neisseria elongata subsp. nitroreducens.</title>
        <authorList>
            <person name="Schorner M."/>
            <person name="Passarelli-Araujo H."/>
            <person name="Scheffer M."/>
            <person name="Barazzetti F."/>
            <person name="Martins J."/>
            <person name="Machado H."/>
            <person name="Palmeiro J."/>
            <person name="Bazzo M."/>
        </authorList>
    </citation>
    <scope>NUCLEOTIDE SEQUENCE</scope>
    <source>
        <strain evidence="1">Nel_M001</strain>
    </source>
</reference>
<accession>A0A9X0ZTZ7</accession>
<organism evidence="1 2">
    <name type="scientific">Neisseria elongata subsp. nitroreducens</name>
    <dbReference type="NCBI Taxonomy" id="90367"/>
    <lineage>
        <taxon>Bacteria</taxon>
        <taxon>Pseudomonadati</taxon>
        <taxon>Pseudomonadota</taxon>
        <taxon>Betaproteobacteria</taxon>
        <taxon>Neisseriales</taxon>
        <taxon>Neisseriaceae</taxon>
        <taxon>Neisseria</taxon>
    </lineage>
</organism>